<accession>A0A1A0QGF9</accession>
<reference evidence="2 3" key="1">
    <citation type="submission" date="2017-02" db="EMBL/GenBank/DDBJ databases">
        <title>The new phylogeny of genus Mycobacterium.</title>
        <authorList>
            <person name="Tortoli E."/>
            <person name="Trovato A."/>
            <person name="Cirillo D.M."/>
        </authorList>
    </citation>
    <scope>NUCLEOTIDE SEQUENCE [LARGE SCALE GENOMIC DNA]</scope>
    <source>
        <strain evidence="2 3">FI-09383</strain>
    </source>
</reference>
<dbReference type="Pfam" id="PF12277">
    <property type="entry name" value="DUF3618"/>
    <property type="match status" value="1"/>
</dbReference>
<gene>
    <name evidence="2" type="ORF">BST23_10145</name>
</gene>
<evidence type="ECO:0000313" key="3">
    <source>
        <dbReference type="Proteomes" id="UP000192772"/>
    </source>
</evidence>
<dbReference type="AlphaFoldDB" id="A0A0M2ZLC4"/>
<dbReference type="InterPro" id="IPR022062">
    <property type="entry name" value="DUF3618"/>
</dbReference>
<dbReference type="Proteomes" id="UP000192772">
    <property type="component" value="Unassembled WGS sequence"/>
</dbReference>
<keyword evidence="1" id="KW-0472">Membrane</keyword>
<keyword evidence="1" id="KW-0812">Transmembrane</keyword>
<proteinExistence type="predicted"/>
<dbReference type="RefSeq" id="WP_046751683.1">
    <property type="nucleotide sequence ID" value="NZ_JBCGVB010000006.1"/>
</dbReference>
<protein>
    <recommendedName>
        <fullName evidence="4">DUF3618 domain-containing protein</fullName>
    </recommendedName>
</protein>
<accession>A0A0M2ZLC4</accession>
<dbReference type="OrthoDB" id="4641350at2"/>
<organism evidence="2 3">
    <name type="scientific">Mycolicibacterium elephantis</name>
    <dbReference type="NCBI Taxonomy" id="81858"/>
    <lineage>
        <taxon>Bacteria</taxon>
        <taxon>Bacillati</taxon>
        <taxon>Actinomycetota</taxon>
        <taxon>Actinomycetes</taxon>
        <taxon>Mycobacteriales</taxon>
        <taxon>Mycobacteriaceae</taxon>
        <taxon>Mycolicibacterium</taxon>
    </lineage>
</organism>
<evidence type="ECO:0000256" key="1">
    <source>
        <dbReference type="SAM" id="Phobius"/>
    </source>
</evidence>
<dbReference type="EMBL" id="MVHP01000009">
    <property type="protein sequence ID" value="ORA66453.1"/>
    <property type="molecule type" value="Genomic_DNA"/>
</dbReference>
<sequence length="99" mass="10771">MTTPDSARPEPGPSAGIEDIEADIEQTRAELGQTVQALSSKLDVKERTKQKAADTKERVVEKADTLRHSATDNPSRTVPIAVAAVLALLAGIVIWRRRR</sequence>
<dbReference type="STRING" id="81858.BST23_10145"/>
<keyword evidence="1" id="KW-1133">Transmembrane helix</keyword>
<name>A0A0M2ZLC4_9MYCO</name>
<evidence type="ECO:0008006" key="4">
    <source>
        <dbReference type="Google" id="ProtNLM"/>
    </source>
</evidence>
<feature type="transmembrane region" description="Helical" evidence="1">
    <location>
        <begin position="77"/>
        <end position="95"/>
    </location>
</feature>
<comment type="caution">
    <text evidence="2">The sequence shown here is derived from an EMBL/GenBank/DDBJ whole genome shotgun (WGS) entry which is preliminary data.</text>
</comment>
<evidence type="ECO:0000313" key="2">
    <source>
        <dbReference type="EMBL" id="ORA66453.1"/>
    </source>
</evidence>